<organism evidence="2 3">
    <name type="scientific">Dorcoceras hygrometricum</name>
    <dbReference type="NCBI Taxonomy" id="472368"/>
    <lineage>
        <taxon>Eukaryota</taxon>
        <taxon>Viridiplantae</taxon>
        <taxon>Streptophyta</taxon>
        <taxon>Embryophyta</taxon>
        <taxon>Tracheophyta</taxon>
        <taxon>Spermatophyta</taxon>
        <taxon>Magnoliopsida</taxon>
        <taxon>eudicotyledons</taxon>
        <taxon>Gunneridae</taxon>
        <taxon>Pentapetalae</taxon>
        <taxon>asterids</taxon>
        <taxon>lamiids</taxon>
        <taxon>Lamiales</taxon>
        <taxon>Gesneriaceae</taxon>
        <taxon>Didymocarpoideae</taxon>
        <taxon>Trichosporeae</taxon>
        <taxon>Loxocarpinae</taxon>
        <taxon>Dorcoceras</taxon>
    </lineage>
</organism>
<feature type="region of interest" description="Disordered" evidence="1">
    <location>
        <begin position="190"/>
        <end position="227"/>
    </location>
</feature>
<dbReference type="AlphaFoldDB" id="A0A2Z7CNN4"/>
<keyword evidence="3" id="KW-1185">Reference proteome</keyword>
<reference evidence="2 3" key="1">
    <citation type="journal article" date="2015" name="Proc. Natl. Acad. Sci. U.S.A.">
        <title>The resurrection genome of Boea hygrometrica: A blueprint for survival of dehydration.</title>
        <authorList>
            <person name="Xiao L."/>
            <person name="Yang G."/>
            <person name="Zhang L."/>
            <person name="Yang X."/>
            <person name="Zhao S."/>
            <person name="Ji Z."/>
            <person name="Zhou Q."/>
            <person name="Hu M."/>
            <person name="Wang Y."/>
            <person name="Chen M."/>
            <person name="Xu Y."/>
            <person name="Jin H."/>
            <person name="Xiao X."/>
            <person name="Hu G."/>
            <person name="Bao F."/>
            <person name="Hu Y."/>
            <person name="Wan P."/>
            <person name="Li L."/>
            <person name="Deng X."/>
            <person name="Kuang T."/>
            <person name="Xiang C."/>
            <person name="Zhu J.K."/>
            <person name="Oliver M.J."/>
            <person name="He Y."/>
        </authorList>
    </citation>
    <scope>NUCLEOTIDE SEQUENCE [LARGE SCALE GENOMIC DNA]</scope>
    <source>
        <strain evidence="3">cv. XS01</strain>
    </source>
</reference>
<dbReference type="EMBL" id="KQ993825">
    <property type="protein sequence ID" value="KZV48702.1"/>
    <property type="molecule type" value="Genomic_DNA"/>
</dbReference>
<proteinExistence type="predicted"/>
<protein>
    <submittedName>
        <fullName evidence="2">Uncharacterized protein</fullName>
    </submittedName>
</protein>
<evidence type="ECO:0000313" key="3">
    <source>
        <dbReference type="Proteomes" id="UP000250235"/>
    </source>
</evidence>
<accession>A0A2Z7CNN4</accession>
<name>A0A2Z7CNN4_9LAMI</name>
<evidence type="ECO:0000313" key="2">
    <source>
        <dbReference type="EMBL" id="KZV48702.1"/>
    </source>
</evidence>
<dbReference type="Proteomes" id="UP000250235">
    <property type="component" value="Unassembled WGS sequence"/>
</dbReference>
<sequence>MHAAASLTHDNHFQPFVIPDPATMAGAHPDRPPPGPADSNDTSHCPNRVVALVMVAAGSRRAIVRVIEEATRVWFEEPVVDEKRCRLIKWKCCVLSFASGTSSELCNDFGEDREAADFFVQWKPIVIPLVPVPCCDWPTDELCLKSPTIIGVVTTGFECLPPSCDELTGSEDHGPMISPVDIPCGTGHDKSAYDSTSRDHHKTTKDHPQAPGTPLDRSYTTWDRKSC</sequence>
<evidence type="ECO:0000256" key="1">
    <source>
        <dbReference type="SAM" id="MobiDB-lite"/>
    </source>
</evidence>
<feature type="region of interest" description="Disordered" evidence="1">
    <location>
        <begin position="1"/>
        <end position="42"/>
    </location>
</feature>
<gene>
    <name evidence="2" type="ORF">F511_18326</name>
</gene>